<evidence type="ECO:0000313" key="2">
    <source>
        <dbReference type="Proteomes" id="UP000595437"/>
    </source>
</evidence>
<feature type="non-terminal residue" evidence="1">
    <location>
        <position position="54"/>
    </location>
</feature>
<sequence>MEKVCVAPVARVATNQRAMREKETVSYVPKDESLRQLGQRLFREKIRYLQDILR</sequence>
<evidence type="ECO:0000313" key="1">
    <source>
        <dbReference type="EMBL" id="QQP56154.1"/>
    </source>
</evidence>
<reference evidence="2" key="1">
    <citation type="submission" date="2021-01" db="EMBL/GenBank/DDBJ databases">
        <title>Caligus Genome Assembly.</title>
        <authorList>
            <person name="Gallardo-Escarate C."/>
        </authorList>
    </citation>
    <scope>NUCLEOTIDE SEQUENCE [LARGE SCALE GENOMIC DNA]</scope>
</reference>
<keyword evidence="2" id="KW-1185">Reference proteome</keyword>
<accession>A0A7T8KHR3</accession>
<gene>
    <name evidence="1" type="ORF">FKW44_000726</name>
</gene>
<organism evidence="1 2">
    <name type="scientific">Caligus rogercresseyi</name>
    <name type="common">Sea louse</name>
    <dbReference type="NCBI Taxonomy" id="217165"/>
    <lineage>
        <taxon>Eukaryota</taxon>
        <taxon>Metazoa</taxon>
        <taxon>Ecdysozoa</taxon>
        <taxon>Arthropoda</taxon>
        <taxon>Crustacea</taxon>
        <taxon>Multicrustacea</taxon>
        <taxon>Hexanauplia</taxon>
        <taxon>Copepoda</taxon>
        <taxon>Siphonostomatoida</taxon>
        <taxon>Caligidae</taxon>
        <taxon>Caligus</taxon>
    </lineage>
</organism>
<dbReference type="EMBL" id="CP045890">
    <property type="protein sequence ID" value="QQP56154.1"/>
    <property type="molecule type" value="Genomic_DNA"/>
</dbReference>
<name>A0A7T8KHR3_CALRO</name>
<dbReference type="AlphaFoldDB" id="A0A7T8KHR3"/>
<protein>
    <submittedName>
        <fullName evidence="1">Uncharacterized protein</fullName>
    </submittedName>
</protein>
<dbReference type="Proteomes" id="UP000595437">
    <property type="component" value="Chromosome 1"/>
</dbReference>
<proteinExistence type="predicted"/>